<dbReference type="AlphaFoldDB" id="A0A1A9V176"/>
<name>A0A1A9V176_GLOAU</name>
<proteinExistence type="predicted"/>
<feature type="compositionally biased region" description="Polar residues" evidence="1">
    <location>
        <begin position="1"/>
        <end position="16"/>
    </location>
</feature>
<protein>
    <submittedName>
        <fullName evidence="2">Uncharacterized protein</fullName>
    </submittedName>
</protein>
<sequence length="124" mass="14227">MNKSIENLLQQNSGEMSSERQSSEDVQESTTTADDAAIEGDADFTDDNNFESNLRRRKGKIISCAKETIENDENSNESKGRQINKMMKGRRDFGRQYCQETDNKLLRRSNNINNNEFEDLRLGP</sequence>
<keyword evidence="3" id="KW-1185">Reference proteome</keyword>
<reference evidence="2" key="1">
    <citation type="submission" date="2020-05" db="UniProtKB">
        <authorList>
            <consortium name="EnsemblMetazoa"/>
        </authorList>
    </citation>
    <scope>IDENTIFICATION</scope>
    <source>
        <strain evidence="2">TTRI</strain>
    </source>
</reference>
<evidence type="ECO:0000256" key="1">
    <source>
        <dbReference type="SAM" id="MobiDB-lite"/>
    </source>
</evidence>
<evidence type="ECO:0000313" key="3">
    <source>
        <dbReference type="Proteomes" id="UP000078200"/>
    </source>
</evidence>
<dbReference type="Proteomes" id="UP000078200">
    <property type="component" value="Unassembled WGS sequence"/>
</dbReference>
<accession>A0A1A9V176</accession>
<dbReference type="VEuPathDB" id="VectorBase:GAUT022523"/>
<dbReference type="EnsemblMetazoa" id="GAUT022523-RA">
    <property type="protein sequence ID" value="GAUT022523-PA"/>
    <property type="gene ID" value="GAUT022523"/>
</dbReference>
<feature type="region of interest" description="Disordered" evidence="1">
    <location>
        <begin position="1"/>
        <end position="50"/>
    </location>
</feature>
<evidence type="ECO:0000313" key="2">
    <source>
        <dbReference type="EnsemblMetazoa" id="GAUT022523-PA"/>
    </source>
</evidence>
<feature type="compositionally biased region" description="Acidic residues" evidence="1">
    <location>
        <begin position="36"/>
        <end position="49"/>
    </location>
</feature>
<organism evidence="2 3">
    <name type="scientific">Glossina austeni</name>
    <name type="common">Savannah tsetse fly</name>
    <dbReference type="NCBI Taxonomy" id="7395"/>
    <lineage>
        <taxon>Eukaryota</taxon>
        <taxon>Metazoa</taxon>
        <taxon>Ecdysozoa</taxon>
        <taxon>Arthropoda</taxon>
        <taxon>Hexapoda</taxon>
        <taxon>Insecta</taxon>
        <taxon>Pterygota</taxon>
        <taxon>Neoptera</taxon>
        <taxon>Endopterygota</taxon>
        <taxon>Diptera</taxon>
        <taxon>Brachycera</taxon>
        <taxon>Muscomorpha</taxon>
        <taxon>Hippoboscoidea</taxon>
        <taxon>Glossinidae</taxon>
        <taxon>Glossina</taxon>
    </lineage>
</organism>